<keyword evidence="3" id="KW-0255">Endonuclease</keyword>
<gene>
    <name evidence="2" type="ORF">FHR90_003335</name>
    <name evidence="3" type="ORF">HUK83_05620</name>
</gene>
<dbReference type="GO" id="GO:0004519">
    <property type="term" value="F:endonuclease activity"/>
    <property type="evidence" value="ECO:0007669"/>
    <property type="project" value="UniProtKB-KW"/>
</dbReference>
<sequence length="311" mass="34518">MGINTAPMLTGEPVSVAQLEAAFGPIEGAVMGYGEGEFGEDGRLRWCAAVLPGNKMQYFLRQRAKRMSAAGENPRKPFLIAMGSLKRAADYGGTPRALCGVGLAFSGNREAKEMLHSDDLKRKEFLKTDGAFKWDMGVPYLRVWLPAPPVPFSDIVGYEPRQFGRSDGQAVIPLENLVPGLTTAIRAIQLREVVLDRPSTTPDIVLRDEKRYREGYLVERGPRYERVRSASVRDAALDANLEKYGNYTCEETGCGYTAAADPGVSPDKRRRMFEVHHRIHISAGERHTSLDDVAVLCPRCHRREHLATEEA</sequence>
<dbReference type="CDD" id="cd00085">
    <property type="entry name" value="HNHc"/>
    <property type="match status" value="1"/>
</dbReference>
<keyword evidence="3" id="KW-0378">Hydrolase</keyword>
<protein>
    <submittedName>
        <fullName evidence="3">HNH endonuclease</fullName>
    </submittedName>
</protein>
<evidence type="ECO:0000313" key="3">
    <source>
        <dbReference type="EMBL" id="NVN29813.1"/>
    </source>
</evidence>
<dbReference type="RefSeq" id="WP_176622820.1">
    <property type="nucleotide sequence ID" value="NZ_JABXXQ010000071.1"/>
</dbReference>
<dbReference type="EMBL" id="JABXXQ010000071">
    <property type="protein sequence ID" value="NVN29813.1"/>
    <property type="molecule type" value="Genomic_DNA"/>
</dbReference>
<proteinExistence type="predicted"/>
<reference evidence="3 5" key="1">
    <citation type="submission" date="2020-06" db="EMBL/GenBank/DDBJ databases">
        <title>Description of novel acetic acid bacteria.</title>
        <authorList>
            <person name="Sombolestani A."/>
        </authorList>
    </citation>
    <scope>NUCLEOTIDE SEQUENCE [LARGE SCALE GENOMIC DNA]</scope>
    <source>
        <strain evidence="3 5">LMG 26838</strain>
    </source>
</reference>
<reference evidence="2 4" key="2">
    <citation type="submission" date="2020-08" db="EMBL/GenBank/DDBJ databases">
        <title>Genomic Encyclopedia of Type Strains, Phase III (KMG-III): the genomes of soil and plant-associated and newly described type strains.</title>
        <authorList>
            <person name="Whitman W."/>
        </authorList>
    </citation>
    <scope>NUCLEOTIDE SEQUENCE [LARGE SCALE GENOMIC DNA]</scope>
    <source>
        <strain evidence="2 4">CECT 8088</strain>
    </source>
</reference>
<keyword evidence="3" id="KW-0540">Nuclease</keyword>
<name>A0A850NJM0_9PROT</name>
<dbReference type="InterPro" id="IPR002711">
    <property type="entry name" value="HNH"/>
</dbReference>
<dbReference type="GO" id="GO:0008270">
    <property type="term" value="F:zinc ion binding"/>
    <property type="evidence" value="ECO:0007669"/>
    <property type="project" value="InterPro"/>
</dbReference>
<evidence type="ECO:0000313" key="4">
    <source>
        <dbReference type="Proteomes" id="UP000557688"/>
    </source>
</evidence>
<accession>A0A850NJM0</accession>
<dbReference type="Pfam" id="PF01844">
    <property type="entry name" value="HNH"/>
    <property type="match status" value="1"/>
</dbReference>
<dbReference type="GO" id="GO:0003676">
    <property type="term" value="F:nucleic acid binding"/>
    <property type="evidence" value="ECO:0007669"/>
    <property type="project" value="InterPro"/>
</dbReference>
<evidence type="ECO:0000313" key="5">
    <source>
        <dbReference type="Proteomes" id="UP000565205"/>
    </source>
</evidence>
<evidence type="ECO:0000259" key="1">
    <source>
        <dbReference type="Pfam" id="PF01844"/>
    </source>
</evidence>
<dbReference type="Proteomes" id="UP000557688">
    <property type="component" value="Unassembled WGS sequence"/>
</dbReference>
<keyword evidence="4" id="KW-1185">Reference proteome</keyword>
<dbReference type="InterPro" id="IPR003615">
    <property type="entry name" value="HNH_nuc"/>
</dbReference>
<dbReference type="Proteomes" id="UP000565205">
    <property type="component" value="Unassembled WGS sequence"/>
</dbReference>
<dbReference type="EMBL" id="JACHXV010000035">
    <property type="protein sequence ID" value="MBB3175479.1"/>
    <property type="molecule type" value="Genomic_DNA"/>
</dbReference>
<evidence type="ECO:0000313" key="2">
    <source>
        <dbReference type="EMBL" id="MBB3175479.1"/>
    </source>
</evidence>
<feature type="domain" description="HNH" evidence="1">
    <location>
        <begin position="266"/>
        <end position="305"/>
    </location>
</feature>
<dbReference type="AlphaFoldDB" id="A0A850NJM0"/>
<organism evidence="3 5">
    <name type="scientific">Endobacter medicaginis</name>
    <dbReference type="NCBI Taxonomy" id="1181271"/>
    <lineage>
        <taxon>Bacteria</taxon>
        <taxon>Pseudomonadati</taxon>
        <taxon>Pseudomonadota</taxon>
        <taxon>Alphaproteobacteria</taxon>
        <taxon>Acetobacterales</taxon>
        <taxon>Acetobacteraceae</taxon>
        <taxon>Endobacter</taxon>
    </lineage>
</organism>
<comment type="caution">
    <text evidence="3">The sequence shown here is derived from an EMBL/GenBank/DDBJ whole genome shotgun (WGS) entry which is preliminary data.</text>
</comment>